<evidence type="ECO:0000313" key="2">
    <source>
        <dbReference type="EMBL" id="SDX54484.1"/>
    </source>
</evidence>
<dbReference type="STRING" id="651662.SAMN04488069_10220"/>
<gene>
    <name evidence="2" type="ORF">SAMN04488069_10220</name>
</gene>
<evidence type="ECO:0000313" key="3">
    <source>
        <dbReference type="Proteomes" id="UP000199249"/>
    </source>
</evidence>
<name>A0A1H3CLL8_9BACT</name>
<dbReference type="Proteomes" id="UP000199249">
    <property type="component" value="Unassembled WGS sequence"/>
</dbReference>
<dbReference type="GO" id="GO:0006313">
    <property type="term" value="P:DNA transposition"/>
    <property type="evidence" value="ECO:0007669"/>
    <property type="project" value="InterPro"/>
</dbReference>
<dbReference type="AlphaFoldDB" id="A0A1H3CLL8"/>
<dbReference type="PANTHER" id="PTHR30298:SF0">
    <property type="entry name" value="PROTEIN YBFL-RELATED"/>
    <property type="match status" value="1"/>
</dbReference>
<sequence>MEVAPAHYYAWRTSSLQALRLWCVKRRWKNLLAATTSATAPVACVSNCRKRSTAWGQLLAVVDGKQLRGTTVAGRRQASVQLVSVWAEEARLCLAHVPVAAKRSKAVAMPQVLELVDVAGSVVSLDALGTQPALAARLLERKADYMLALKQNHSVLFAQVQAHFAPLLSQAPAHTQRDKGHGRGDQNERQAADALLVDALLALVKRHAGWGFWKYYHRLRKAKPL</sequence>
<accession>A0A1H3CLL8</accession>
<organism evidence="2 3">
    <name type="scientific">Hymenobacter psychrophilus</name>
    <dbReference type="NCBI Taxonomy" id="651662"/>
    <lineage>
        <taxon>Bacteria</taxon>
        <taxon>Pseudomonadati</taxon>
        <taxon>Bacteroidota</taxon>
        <taxon>Cytophagia</taxon>
        <taxon>Cytophagales</taxon>
        <taxon>Hymenobacteraceae</taxon>
        <taxon>Hymenobacter</taxon>
    </lineage>
</organism>
<evidence type="ECO:0000259" key="1">
    <source>
        <dbReference type="Pfam" id="PF01609"/>
    </source>
</evidence>
<proteinExistence type="predicted"/>
<dbReference type="InterPro" id="IPR051698">
    <property type="entry name" value="Transposase_11-like"/>
</dbReference>
<protein>
    <recommendedName>
        <fullName evidence="1">Transposase IS4-like domain-containing protein</fullName>
    </recommendedName>
</protein>
<feature type="domain" description="Transposase IS4-like" evidence="1">
    <location>
        <begin position="59"/>
        <end position="183"/>
    </location>
</feature>
<dbReference type="GO" id="GO:0003677">
    <property type="term" value="F:DNA binding"/>
    <property type="evidence" value="ECO:0007669"/>
    <property type="project" value="InterPro"/>
</dbReference>
<dbReference type="EMBL" id="FNOV01000002">
    <property type="protein sequence ID" value="SDX54484.1"/>
    <property type="molecule type" value="Genomic_DNA"/>
</dbReference>
<dbReference type="GO" id="GO:0004803">
    <property type="term" value="F:transposase activity"/>
    <property type="evidence" value="ECO:0007669"/>
    <property type="project" value="InterPro"/>
</dbReference>
<keyword evidence="3" id="KW-1185">Reference proteome</keyword>
<dbReference type="PANTHER" id="PTHR30298">
    <property type="entry name" value="H REPEAT-ASSOCIATED PREDICTED TRANSPOSASE"/>
    <property type="match status" value="1"/>
</dbReference>
<dbReference type="NCBIfam" id="NF033564">
    <property type="entry name" value="transpos_ISAs1"/>
    <property type="match status" value="1"/>
</dbReference>
<dbReference type="InterPro" id="IPR002559">
    <property type="entry name" value="Transposase_11"/>
</dbReference>
<dbReference type="InterPro" id="IPR047647">
    <property type="entry name" value="ISAs1_transpos"/>
</dbReference>
<reference evidence="3" key="1">
    <citation type="submission" date="2016-10" db="EMBL/GenBank/DDBJ databases">
        <authorList>
            <person name="Varghese N."/>
            <person name="Submissions S."/>
        </authorList>
    </citation>
    <scope>NUCLEOTIDE SEQUENCE [LARGE SCALE GENOMIC DNA]</scope>
    <source>
        <strain evidence="3">CGMCC 1.8975</strain>
    </source>
</reference>
<dbReference type="Pfam" id="PF01609">
    <property type="entry name" value="DDE_Tnp_1"/>
    <property type="match status" value="1"/>
</dbReference>